<dbReference type="NCBIfam" id="TIGR01509">
    <property type="entry name" value="HAD-SF-IA-v3"/>
    <property type="match status" value="1"/>
</dbReference>
<accession>A0A173RNK6</accession>
<dbReference type="SFLD" id="SFLDG01129">
    <property type="entry name" value="C1.5:_HAD__Beta-PGM__Phosphata"/>
    <property type="match status" value="1"/>
</dbReference>
<sequence>MSIFVKISANSYNVFLPHSIMFNLDKVKGILFDYGGTIDSNGMHWAEVIWMAYEALKVPVSKAVFRDAYVHGERTLGKNPIVKPHHTFLDMLRLKSDLQIQWLKENGHLSAEAITPELPEQLADWCYEYARKAIDSARPILEQLAERYPLVLVSNFYGNIESVLKDFGLDHLFGAIVESAVVGIRKPDPAIFRLGVDKLGFPADEIVVVGDSYDKDIVPATRIGCQTIWLKSIGWSAYKGNETADIVLSDFTEIKQVFAL</sequence>
<comment type="cofactor">
    <cofactor evidence="1">
        <name>Mg(2+)</name>
        <dbReference type="ChEBI" id="CHEBI:18420"/>
    </cofactor>
</comment>
<reference evidence="5 6" key="1">
    <citation type="submission" date="2015-09" db="EMBL/GenBank/DDBJ databases">
        <authorList>
            <consortium name="Pathogen Informatics"/>
        </authorList>
    </citation>
    <scope>NUCLEOTIDE SEQUENCE [LARGE SCALE GENOMIC DNA]</scope>
    <source>
        <strain evidence="5 6">2789STDY5608872</strain>
    </source>
</reference>
<keyword evidence="3" id="KW-0378">Hydrolase</keyword>
<dbReference type="Pfam" id="PF00702">
    <property type="entry name" value="Hydrolase"/>
    <property type="match status" value="1"/>
</dbReference>
<dbReference type="PRINTS" id="PR00413">
    <property type="entry name" value="HADHALOGNASE"/>
</dbReference>
<dbReference type="PANTHER" id="PTHR46470">
    <property type="entry name" value="N-ACYLNEURAMINATE-9-PHOSPHATASE"/>
    <property type="match status" value="1"/>
</dbReference>
<dbReference type="GO" id="GO:0016791">
    <property type="term" value="F:phosphatase activity"/>
    <property type="evidence" value="ECO:0007669"/>
    <property type="project" value="TreeGrafter"/>
</dbReference>
<dbReference type="PANTHER" id="PTHR46470:SF2">
    <property type="entry name" value="GLYCERALDEHYDE 3-PHOSPHATE PHOSPHATASE"/>
    <property type="match status" value="1"/>
</dbReference>
<evidence type="ECO:0000313" key="6">
    <source>
        <dbReference type="Proteomes" id="UP000095591"/>
    </source>
</evidence>
<dbReference type="InterPro" id="IPR006439">
    <property type="entry name" value="HAD-SF_hydro_IA"/>
</dbReference>
<evidence type="ECO:0000256" key="3">
    <source>
        <dbReference type="ARBA" id="ARBA00022801"/>
    </source>
</evidence>
<dbReference type="GO" id="GO:0044281">
    <property type="term" value="P:small molecule metabolic process"/>
    <property type="evidence" value="ECO:0007669"/>
    <property type="project" value="UniProtKB-ARBA"/>
</dbReference>
<keyword evidence="4" id="KW-0460">Magnesium</keyword>
<name>A0A173RNK6_PARDI</name>
<protein>
    <submittedName>
        <fullName evidence="5">Phosphoglycolate phosphatase</fullName>
    </submittedName>
</protein>
<dbReference type="InterPro" id="IPR051400">
    <property type="entry name" value="HAD-like_hydrolase"/>
</dbReference>
<evidence type="ECO:0000256" key="2">
    <source>
        <dbReference type="ARBA" id="ARBA00022723"/>
    </source>
</evidence>
<dbReference type="SUPFAM" id="SSF56784">
    <property type="entry name" value="HAD-like"/>
    <property type="match status" value="1"/>
</dbReference>
<dbReference type="AlphaFoldDB" id="A0A173RNK6"/>
<gene>
    <name evidence="5" type="ORF">ERS852429_00596</name>
</gene>
<organism evidence="5 6">
    <name type="scientific">Parabacteroides distasonis</name>
    <dbReference type="NCBI Taxonomy" id="823"/>
    <lineage>
        <taxon>Bacteria</taxon>
        <taxon>Pseudomonadati</taxon>
        <taxon>Bacteroidota</taxon>
        <taxon>Bacteroidia</taxon>
        <taxon>Bacteroidales</taxon>
        <taxon>Tannerellaceae</taxon>
        <taxon>Parabacteroides</taxon>
    </lineage>
</organism>
<dbReference type="GO" id="GO:0046872">
    <property type="term" value="F:metal ion binding"/>
    <property type="evidence" value="ECO:0007669"/>
    <property type="project" value="UniProtKB-KW"/>
</dbReference>
<evidence type="ECO:0000256" key="1">
    <source>
        <dbReference type="ARBA" id="ARBA00001946"/>
    </source>
</evidence>
<keyword evidence="2" id="KW-0479">Metal-binding</keyword>
<proteinExistence type="predicted"/>
<dbReference type="EMBL" id="CYXP01000001">
    <property type="protein sequence ID" value="CUM79305.1"/>
    <property type="molecule type" value="Genomic_DNA"/>
</dbReference>
<dbReference type="Proteomes" id="UP000095591">
    <property type="component" value="Unassembled WGS sequence"/>
</dbReference>
<dbReference type="SFLD" id="SFLDS00003">
    <property type="entry name" value="Haloacid_Dehalogenase"/>
    <property type="match status" value="1"/>
</dbReference>
<dbReference type="InterPro" id="IPR036412">
    <property type="entry name" value="HAD-like_sf"/>
</dbReference>
<evidence type="ECO:0000313" key="5">
    <source>
        <dbReference type="EMBL" id="CUM79305.1"/>
    </source>
</evidence>
<dbReference type="InterPro" id="IPR023214">
    <property type="entry name" value="HAD_sf"/>
</dbReference>
<evidence type="ECO:0000256" key="4">
    <source>
        <dbReference type="ARBA" id="ARBA00022842"/>
    </source>
</evidence>
<dbReference type="NCBIfam" id="TIGR01549">
    <property type="entry name" value="HAD-SF-IA-v1"/>
    <property type="match status" value="1"/>
</dbReference>
<dbReference type="Gene3D" id="3.40.50.1000">
    <property type="entry name" value="HAD superfamily/HAD-like"/>
    <property type="match status" value="1"/>
</dbReference>